<dbReference type="EMBL" id="DS469589">
    <property type="protein sequence ID" value="EDO40578.1"/>
    <property type="molecule type" value="Genomic_DNA"/>
</dbReference>
<feature type="domain" description="EIF2B subunit epsilon/gamma LbH" evidence="11">
    <location>
        <begin position="337"/>
        <end position="429"/>
    </location>
</feature>
<proteinExistence type="inferred from homology"/>
<keyword evidence="3" id="KW-0963">Cytoplasm</keyword>
<dbReference type="Pfam" id="PF00483">
    <property type="entry name" value="NTP_transferase"/>
    <property type="match status" value="1"/>
</dbReference>
<dbReference type="GO" id="GO:0005851">
    <property type="term" value="C:eukaryotic translation initiation factor 2B complex"/>
    <property type="evidence" value="ECO:0000318"/>
    <property type="project" value="GO_Central"/>
</dbReference>
<evidence type="ECO:0000256" key="5">
    <source>
        <dbReference type="ARBA" id="ARBA00022917"/>
    </source>
</evidence>
<comment type="similarity">
    <text evidence="2">Belongs to the eIF-2B gamma/epsilon subunits family.</text>
</comment>
<dbReference type="InterPro" id="IPR005835">
    <property type="entry name" value="NTP_transferase_dom"/>
</dbReference>
<dbReference type="SUPFAM" id="SSF53448">
    <property type="entry name" value="Nucleotide-diphospho-sugar transferases"/>
    <property type="match status" value="1"/>
</dbReference>
<feature type="domain" description="Nucleotidyl transferase" evidence="10">
    <location>
        <begin position="6"/>
        <end position="145"/>
    </location>
</feature>
<gene>
    <name evidence="12" type="ORF">NEMVEDRAFT_v1g106663</name>
</gene>
<organism evidence="12 13">
    <name type="scientific">Nematostella vectensis</name>
    <name type="common">Starlet sea anemone</name>
    <dbReference type="NCBI Taxonomy" id="45351"/>
    <lineage>
        <taxon>Eukaryota</taxon>
        <taxon>Metazoa</taxon>
        <taxon>Cnidaria</taxon>
        <taxon>Anthozoa</taxon>
        <taxon>Hexacorallia</taxon>
        <taxon>Actiniaria</taxon>
        <taxon>Edwardsiidae</taxon>
        <taxon>Nematostella</taxon>
    </lineage>
</organism>
<evidence type="ECO:0000256" key="3">
    <source>
        <dbReference type="ARBA" id="ARBA00022490"/>
    </source>
</evidence>
<dbReference type="Pfam" id="PF25084">
    <property type="entry name" value="LbH_EIF2B"/>
    <property type="match status" value="1"/>
</dbReference>
<dbReference type="PANTHER" id="PTHR45989:SF1">
    <property type="entry name" value="TRANSLATION INITIATION FACTOR EIF-2B SUBUNIT GAMMA"/>
    <property type="match status" value="1"/>
</dbReference>
<dbReference type="InterPro" id="IPR056764">
    <property type="entry name" value="LbH_EIF2B3/5"/>
</dbReference>
<dbReference type="GO" id="GO:0005085">
    <property type="term" value="F:guanyl-nucleotide exchange factor activity"/>
    <property type="evidence" value="ECO:0000318"/>
    <property type="project" value="GO_Central"/>
</dbReference>
<dbReference type="InterPro" id="IPR029044">
    <property type="entry name" value="Nucleotide-diphossugar_trans"/>
</dbReference>
<keyword evidence="4" id="KW-0396">Initiation factor</keyword>
<dbReference type="GO" id="GO:0002183">
    <property type="term" value="P:cytoplasmic translational initiation"/>
    <property type="evidence" value="ECO:0000318"/>
    <property type="project" value="GO_Central"/>
</dbReference>
<evidence type="ECO:0000256" key="1">
    <source>
        <dbReference type="ARBA" id="ARBA00004514"/>
    </source>
</evidence>
<comment type="subunit">
    <text evidence="9">Component of the translation initiation factor 2B (eIF2B) complex which is a heterodecamer of two sets of five different subunits: alpha, beta, gamma, delta and epsilon. Subunits alpha, beta and delta comprise a regulatory subcomplex and subunits epsilon and gamma comprise a catalytic subcomplex. Within the complex, the hexameric regulatory complex resides at the center, with the two heterodimeric catalytic subcomplexes bound on opposite sides.</text>
</comment>
<dbReference type="eggNOG" id="KOG1462">
    <property type="taxonomic scope" value="Eukaryota"/>
</dbReference>
<comment type="subcellular location">
    <subcellularLocation>
        <location evidence="1">Cytoplasm</location>
        <location evidence="1">Cytosol</location>
    </subcellularLocation>
</comment>
<dbReference type="OMA" id="NCVINPK"/>
<evidence type="ECO:0000313" key="12">
    <source>
        <dbReference type="EMBL" id="EDO40578.1"/>
    </source>
</evidence>
<sequence>MAEFQAVIMAAGSGSRMYPISEDIPKALLPVGNLPLIWYPINTLEKAGFEEIIVVTLEAEAAEVSHALTMYCNPKLKFELKTIPDDIDMGTADSLRHIKDVIEKDVIVISCDLITDLPLHRLADIHRTYDASVTALLAPVPETSADREAAIQKHYIALDSKESRLLFCASEADLEETLIVRKALLKRYPCINIVTRLVDTHLYIMKKWIIDYLVQNKSISTIKGELIPFLVKKQFQKQKKDKVGLPLNDTASISMADVLSFLAEDEITVATRGLSSWSGTCTTDKGDGNALRCHAYVMESGLCLNANTLQLYMEANRLIPKQLPSLSSKEIPLIHSTAVIKPKSQVGNDSMVDASVSIGDKVSVKRSVIGKHTTIGDKVKISNSVIMDHVTIKDGCNITSSIVCNNAYIKENASLKDCQVGNSHTIGEGGELFY</sequence>
<dbReference type="PhylomeDB" id="A7S6S6"/>
<dbReference type="GO" id="GO:0005829">
    <property type="term" value="C:cytosol"/>
    <property type="evidence" value="ECO:0007669"/>
    <property type="project" value="UniProtKB-SubCell"/>
</dbReference>
<dbReference type="STRING" id="45351.A7S6S6"/>
<evidence type="ECO:0000256" key="6">
    <source>
        <dbReference type="ARBA" id="ARBA00044196"/>
    </source>
</evidence>
<evidence type="ECO:0000259" key="10">
    <source>
        <dbReference type="Pfam" id="PF00483"/>
    </source>
</evidence>
<evidence type="ECO:0000256" key="8">
    <source>
        <dbReference type="ARBA" id="ARBA00045373"/>
    </source>
</evidence>
<dbReference type="InterPro" id="IPR051960">
    <property type="entry name" value="eIF2B_gamma"/>
</dbReference>
<dbReference type="PANTHER" id="PTHR45989">
    <property type="entry name" value="TRANSLATION INITIATION FACTOR EIF-2B SUBUNIT GAMMA"/>
    <property type="match status" value="1"/>
</dbReference>
<dbReference type="AlphaFoldDB" id="A7S6S6"/>
<evidence type="ECO:0000256" key="7">
    <source>
        <dbReference type="ARBA" id="ARBA00044229"/>
    </source>
</evidence>
<dbReference type="Gene3D" id="3.90.550.10">
    <property type="entry name" value="Spore Coat Polysaccharide Biosynthesis Protein SpsA, Chain A"/>
    <property type="match status" value="1"/>
</dbReference>
<dbReference type="CDD" id="cd04198">
    <property type="entry name" value="eIF-2B_gamma_N"/>
    <property type="match status" value="1"/>
</dbReference>
<dbReference type="GO" id="GO:0003743">
    <property type="term" value="F:translation initiation factor activity"/>
    <property type="evidence" value="ECO:0000318"/>
    <property type="project" value="GO_Central"/>
</dbReference>
<accession>A7S6S6</accession>
<keyword evidence="5" id="KW-0648">Protein biosynthesis</keyword>
<evidence type="ECO:0000259" key="11">
    <source>
        <dbReference type="Pfam" id="PF25084"/>
    </source>
</evidence>
<dbReference type="Proteomes" id="UP000001593">
    <property type="component" value="Unassembled WGS sequence"/>
</dbReference>
<dbReference type="CDD" id="cd04652">
    <property type="entry name" value="LbH_eIF2B_gamma_C"/>
    <property type="match status" value="1"/>
</dbReference>
<dbReference type="Gene3D" id="2.160.10.10">
    <property type="entry name" value="Hexapeptide repeat proteins"/>
    <property type="match status" value="1"/>
</dbReference>
<dbReference type="HOGENOM" id="CLU_016743_0_0_1"/>
<dbReference type="InParanoid" id="A7S6S6"/>
<protein>
    <recommendedName>
        <fullName evidence="6">Translation initiation factor eIF2B subunit gamma</fullName>
    </recommendedName>
    <alternativeName>
        <fullName evidence="7">eIF2B GDP-GTP exchange factor subunit gamma</fullName>
    </alternativeName>
</protein>
<keyword evidence="13" id="KW-1185">Reference proteome</keyword>
<evidence type="ECO:0000256" key="9">
    <source>
        <dbReference type="ARBA" id="ARBA00046432"/>
    </source>
</evidence>
<reference evidence="12 13" key="1">
    <citation type="journal article" date="2007" name="Science">
        <title>Sea anemone genome reveals ancestral eumetazoan gene repertoire and genomic organization.</title>
        <authorList>
            <person name="Putnam N.H."/>
            <person name="Srivastava M."/>
            <person name="Hellsten U."/>
            <person name="Dirks B."/>
            <person name="Chapman J."/>
            <person name="Salamov A."/>
            <person name="Terry A."/>
            <person name="Shapiro H."/>
            <person name="Lindquist E."/>
            <person name="Kapitonov V.V."/>
            <person name="Jurka J."/>
            <person name="Genikhovich G."/>
            <person name="Grigoriev I.V."/>
            <person name="Lucas S.M."/>
            <person name="Steele R.E."/>
            <person name="Finnerty J.R."/>
            <person name="Technau U."/>
            <person name="Martindale M.Q."/>
            <person name="Rokhsar D.S."/>
        </authorList>
    </citation>
    <scope>NUCLEOTIDE SEQUENCE [LARGE SCALE GENOMIC DNA]</scope>
    <source>
        <strain evidence="13">CH2 X CH6</strain>
    </source>
</reference>
<evidence type="ECO:0000256" key="4">
    <source>
        <dbReference type="ARBA" id="ARBA00022540"/>
    </source>
</evidence>
<comment type="function">
    <text evidence="8">Acts as a component of the translation initiation factor 2B (eIF2B) complex, which catalyzes the exchange of GDP for GTP on the eukaryotic initiation factor 2 (eIF2) complex gamma subunit. Its guanine nucleotide exchange factor activity is repressed when bound to eIF2 complex phosphorylated on the alpha subunit, thereby limiting the amount of methionyl-initiator methionine tRNA available to the ribosome and consequently global translation is repressed.</text>
</comment>
<name>A7S6S6_NEMVE</name>
<evidence type="ECO:0000313" key="13">
    <source>
        <dbReference type="Proteomes" id="UP000001593"/>
    </source>
</evidence>
<evidence type="ECO:0000256" key="2">
    <source>
        <dbReference type="ARBA" id="ARBA00007878"/>
    </source>
</evidence>